<evidence type="ECO:0000256" key="1">
    <source>
        <dbReference type="SAM" id="Phobius"/>
    </source>
</evidence>
<sequence>MSGLSCKRRLFRRLRSDRRGVAFLEFALTLPMFLGFVAAGLEFSHLMMTNMRVQRLATMTADMIAQRGASDKQISEMQIYDIMFALDVAAQPLKMREHGRIIISAVLGEDTNNDRVADYNRIKWQRYDGGFTTATNIIGCRQNNDRAVLKDSRSLVLNEAFFMAQVSYEYDPLFGESLVRWFGVPEVITRTAAYRGRGSVFKPVLTTPGYAPKENCTSPSGL</sequence>
<name>A0ABX0XJF1_9SPHN</name>
<dbReference type="EMBL" id="JAATJE010000001">
    <property type="protein sequence ID" value="NJC33461.1"/>
    <property type="molecule type" value="Genomic_DNA"/>
</dbReference>
<protein>
    <recommendedName>
        <fullName evidence="2">TadE-like domain-containing protein</fullName>
    </recommendedName>
</protein>
<feature type="transmembrane region" description="Helical" evidence="1">
    <location>
        <begin position="21"/>
        <end position="41"/>
    </location>
</feature>
<reference evidence="3 4" key="1">
    <citation type="submission" date="2020-03" db="EMBL/GenBank/DDBJ databases">
        <title>Genomic Encyclopedia of Type Strains, Phase IV (KMG-IV): sequencing the most valuable type-strain genomes for metagenomic binning, comparative biology and taxonomic classification.</title>
        <authorList>
            <person name="Goeker M."/>
        </authorList>
    </citation>
    <scope>NUCLEOTIDE SEQUENCE [LARGE SCALE GENOMIC DNA]</scope>
    <source>
        <strain evidence="3 4">DSM 27651</strain>
    </source>
</reference>
<evidence type="ECO:0000313" key="3">
    <source>
        <dbReference type="EMBL" id="NJC33461.1"/>
    </source>
</evidence>
<comment type="caution">
    <text evidence="3">The sequence shown here is derived from an EMBL/GenBank/DDBJ whole genome shotgun (WGS) entry which is preliminary data.</text>
</comment>
<keyword evidence="1" id="KW-1133">Transmembrane helix</keyword>
<gene>
    <name evidence="3" type="ORF">GGR88_000935</name>
</gene>
<evidence type="ECO:0000259" key="2">
    <source>
        <dbReference type="Pfam" id="PF07811"/>
    </source>
</evidence>
<keyword evidence="1" id="KW-0472">Membrane</keyword>
<keyword evidence="1" id="KW-0812">Transmembrane</keyword>
<dbReference type="RefSeq" id="WP_167953445.1">
    <property type="nucleotide sequence ID" value="NZ_JAATJE010000001.1"/>
</dbReference>
<dbReference type="InterPro" id="IPR012495">
    <property type="entry name" value="TadE-like_dom"/>
</dbReference>
<dbReference type="Pfam" id="PF07811">
    <property type="entry name" value="TadE"/>
    <property type="match status" value="1"/>
</dbReference>
<feature type="domain" description="TadE-like" evidence="2">
    <location>
        <begin position="20"/>
        <end position="61"/>
    </location>
</feature>
<proteinExistence type="predicted"/>
<evidence type="ECO:0000313" key="4">
    <source>
        <dbReference type="Proteomes" id="UP000734218"/>
    </source>
</evidence>
<keyword evidence="4" id="KW-1185">Reference proteome</keyword>
<dbReference type="Proteomes" id="UP000734218">
    <property type="component" value="Unassembled WGS sequence"/>
</dbReference>
<organism evidence="3 4">
    <name type="scientific">Sphingomonas jejuensis</name>
    <dbReference type="NCBI Taxonomy" id="904715"/>
    <lineage>
        <taxon>Bacteria</taxon>
        <taxon>Pseudomonadati</taxon>
        <taxon>Pseudomonadota</taxon>
        <taxon>Alphaproteobacteria</taxon>
        <taxon>Sphingomonadales</taxon>
        <taxon>Sphingomonadaceae</taxon>
        <taxon>Sphingomonas</taxon>
    </lineage>
</organism>
<accession>A0ABX0XJF1</accession>